<name>A0A841CRS6_9PSEU</name>
<keyword evidence="3" id="KW-1185">Reference proteome</keyword>
<dbReference type="RefSeq" id="WP_184694882.1">
    <property type="nucleotide sequence ID" value="NZ_JACHJN010000009.1"/>
</dbReference>
<feature type="region of interest" description="Disordered" evidence="1">
    <location>
        <begin position="1"/>
        <end position="60"/>
    </location>
</feature>
<protein>
    <submittedName>
        <fullName evidence="2">Uncharacterized protein</fullName>
    </submittedName>
</protein>
<dbReference type="EMBL" id="JACHJN010000009">
    <property type="protein sequence ID" value="MBB5958675.1"/>
    <property type="molecule type" value="Genomic_DNA"/>
</dbReference>
<evidence type="ECO:0000313" key="3">
    <source>
        <dbReference type="Proteomes" id="UP000547510"/>
    </source>
</evidence>
<organism evidence="2 3">
    <name type="scientific">Saccharothrix tamanrassetensis</name>
    <dbReference type="NCBI Taxonomy" id="1051531"/>
    <lineage>
        <taxon>Bacteria</taxon>
        <taxon>Bacillati</taxon>
        <taxon>Actinomycetota</taxon>
        <taxon>Actinomycetes</taxon>
        <taxon>Pseudonocardiales</taxon>
        <taxon>Pseudonocardiaceae</taxon>
        <taxon>Saccharothrix</taxon>
    </lineage>
</organism>
<sequence>MRASRFLTRPVTGSAAREGEPAVARVAWRRQPPGGTPTRPVKWVPKASGDEQPVTVRSSE</sequence>
<gene>
    <name evidence="2" type="ORF">FHS29_005284</name>
</gene>
<comment type="caution">
    <text evidence="2">The sequence shown here is derived from an EMBL/GenBank/DDBJ whole genome shotgun (WGS) entry which is preliminary data.</text>
</comment>
<evidence type="ECO:0000256" key="1">
    <source>
        <dbReference type="SAM" id="MobiDB-lite"/>
    </source>
</evidence>
<dbReference type="AlphaFoldDB" id="A0A841CRS6"/>
<evidence type="ECO:0000313" key="2">
    <source>
        <dbReference type="EMBL" id="MBB5958675.1"/>
    </source>
</evidence>
<reference evidence="2 3" key="1">
    <citation type="submission" date="2020-08" db="EMBL/GenBank/DDBJ databases">
        <title>Genomic Encyclopedia of Type Strains, Phase III (KMG-III): the genomes of soil and plant-associated and newly described type strains.</title>
        <authorList>
            <person name="Whitman W."/>
        </authorList>
    </citation>
    <scope>NUCLEOTIDE SEQUENCE [LARGE SCALE GENOMIC DNA]</scope>
    <source>
        <strain evidence="2 3">CECT 8640</strain>
    </source>
</reference>
<accession>A0A841CRS6</accession>
<dbReference type="Proteomes" id="UP000547510">
    <property type="component" value="Unassembled WGS sequence"/>
</dbReference>
<feature type="compositionally biased region" description="Low complexity" evidence="1">
    <location>
        <begin position="29"/>
        <end position="40"/>
    </location>
</feature>
<proteinExistence type="predicted"/>